<proteinExistence type="predicted"/>
<dbReference type="Proteomes" id="UP001596391">
    <property type="component" value="Unassembled WGS sequence"/>
</dbReference>
<keyword evidence="2" id="KW-1185">Reference proteome</keyword>
<dbReference type="Gene3D" id="3.50.50.60">
    <property type="entry name" value="FAD/NAD(P)-binding domain"/>
    <property type="match status" value="1"/>
</dbReference>
<evidence type="ECO:0000313" key="2">
    <source>
        <dbReference type="Proteomes" id="UP001596391"/>
    </source>
</evidence>
<name>A0ABW1ZBW5_9BACT</name>
<dbReference type="InterPro" id="IPR050407">
    <property type="entry name" value="Geranylgeranyl_reductase"/>
</dbReference>
<dbReference type="InterPro" id="IPR036188">
    <property type="entry name" value="FAD/NAD-bd_sf"/>
</dbReference>
<dbReference type="EMBL" id="JBHSWI010000001">
    <property type="protein sequence ID" value="MFC6646425.1"/>
    <property type="molecule type" value="Genomic_DNA"/>
</dbReference>
<accession>A0ABW1ZBW5</accession>
<organism evidence="1 2">
    <name type="scientific">Granulicella cerasi</name>
    <dbReference type="NCBI Taxonomy" id="741063"/>
    <lineage>
        <taxon>Bacteria</taxon>
        <taxon>Pseudomonadati</taxon>
        <taxon>Acidobacteriota</taxon>
        <taxon>Terriglobia</taxon>
        <taxon>Terriglobales</taxon>
        <taxon>Acidobacteriaceae</taxon>
        <taxon>Granulicella</taxon>
    </lineage>
</organism>
<comment type="caution">
    <text evidence="1">The sequence shown here is derived from an EMBL/GenBank/DDBJ whole genome shotgun (WGS) entry which is preliminary data.</text>
</comment>
<evidence type="ECO:0008006" key="3">
    <source>
        <dbReference type="Google" id="ProtNLM"/>
    </source>
</evidence>
<dbReference type="PANTHER" id="PTHR42685">
    <property type="entry name" value="GERANYLGERANYL DIPHOSPHATE REDUCTASE"/>
    <property type="match status" value="1"/>
</dbReference>
<gene>
    <name evidence="1" type="ORF">ACFQBQ_12685</name>
</gene>
<dbReference type="SUPFAM" id="SSF51905">
    <property type="entry name" value="FAD/NAD(P)-binding domain"/>
    <property type="match status" value="1"/>
</dbReference>
<sequence length="131" mass="14060">MELPAEVTGQYLGMGGHRYAPRGRVLLVGDAAGLVDPLTGEGIHSALVSGQAAAAAILGAPYAMAEGYAHHLRPLQEVLAFSDRASRSFYREPARGFKVMRWPLLRNLVLKTYADGVGKTKLLATLARWAS</sequence>
<protein>
    <recommendedName>
        <fullName evidence="3">Oxidoreductase</fullName>
    </recommendedName>
</protein>
<reference evidence="2" key="1">
    <citation type="journal article" date="2019" name="Int. J. Syst. Evol. Microbiol.">
        <title>The Global Catalogue of Microorganisms (GCM) 10K type strain sequencing project: providing services to taxonomists for standard genome sequencing and annotation.</title>
        <authorList>
            <consortium name="The Broad Institute Genomics Platform"/>
            <consortium name="The Broad Institute Genome Sequencing Center for Infectious Disease"/>
            <person name="Wu L."/>
            <person name="Ma J."/>
        </authorList>
    </citation>
    <scope>NUCLEOTIDE SEQUENCE [LARGE SCALE GENOMIC DNA]</scope>
    <source>
        <strain evidence="2">CGMCC 1.16026</strain>
    </source>
</reference>
<dbReference type="PANTHER" id="PTHR42685:SF22">
    <property type="entry name" value="CONDITIONED MEDIUM FACTOR RECEPTOR 1"/>
    <property type="match status" value="1"/>
</dbReference>
<evidence type="ECO:0000313" key="1">
    <source>
        <dbReference type="EMBL" id="MFC6646425.1"/>
    </source>
</evidence>